<evidence type="ECO:0008006" key="2">
    <source>
        <dbReference type="Google" id="ProtNLM"/>
    </source>
</evidence>
<dbReference type="InterPro" id="IPR023346">
    <property type="entry name" value="Lysozyme-like_dom_sf"/>
</dbReference>
<proteinExistence type="predicted"/>
<name>A0A6M3L299_9ZZZZ</name>
<dbReference type="SUPFAM" id="SSF53955">
    <property type="entry name" value="Lysozyme-like"/>
    <property type="match status" value="1"/>
</dbReference>
<dbReference type="Gene3D" id="1.10.530.10">
    <property type="match status" value="1"/>
</dbReference>
<accession>A0A6M3L299</accession>
<evidence type="ECO:0000313" key="1">
    <source>
        <dbReference type="EMBL" id="QJA87498.1"/>
    </source>
</evidence>
<dbReference type="AlphaFoldDB" id="A0A6M3L299"/>
<reference evidence="1" key="1">
    <citation type="submission" date="2020-03" db="EMBL/GenBank/DDBJ databases">
        <title>The deep terrestrial virosphere.</title>
        <authorList>
            <person name="Holmfeldt K."/>
            <person name="Nilsson E."/>
            <person name="Simone D."/>
            <person name="Lopez-Fernandez M."/>
            <person name="Wu X."/>
            <person name="de Brujin I."/>
            <person name="Lundin D."/>
            <person name="Andersson A."/>
            <person name="Bertilsson S."/>
            <person name="Dopson M."/>
        </authorList>
    </citation>
    <scope>NUCLEOTIDE SEQUENCE</scope>
    <source>
        <strain evidence="1">MM415B02984</strain>
    </source>
</reference>
<protein>
    <recommendedName>
        <fullName evidence="2">Transglycosylase</fullName>
    </recommendedName>
</protein>
<dbReference type="EMBL" id="MT142710">
    <property type="protein sequence ID" value="QJA87498.1"/>
    <property type="molecule type" value="Genomic_DNA"/>
</dbReference>
<gene>
    <name evidence="1" type="ORF">MM415B02984_0015</name>
</gene>
<sequence length="132" mass="15695">MKMIMLITILTLFSLKAFCPNERVLYIERAEGINIYDPLMRAVIHVESRGDVWAFNFPEQACGPFQIRPIRIEHYNQLTGSNYKAWDCFDYEISRKVFLYFCKWRSYELVAKSWNGSGDMTIDYWNKVKSEL</sequence>
<organism evidence="1">
    <name type="scientific">viral metagenome</name>
    <dbReference type="NCBI Taxonomy" id="1070528"/>
    <lineage>
        <taxon>unclassified sequences</taxon>
        <taxon>metagenomes</taxon>
        <taxon>organismal metagenomes</taxon>
    </lineage>
</organism>